<accession>A0A073ID79</accession>
<dbReference type="GO" id="GO:0003677">
    <property type="term" value="F:DNA binding"/>
    <property type="evidence" value="ECO:0007669"/>
    <property type="project" value="InterPro"/>
</dbReference>
<proteinExistence type="predicted"/>
<organism evidence="1 2">
    <name type="scientific">Sulfitobacter donghicola DSW-25 = KCTC 12864 = JCM 14565</name>
    <dbReference type="NCBI Taxonomy" id="1300350"/>
    <lineage>
        <taxon>Bacteria</taxon>
        <taxon>Pseudomonadati</taxon>
        <taxon>Pseudomonadota</taxon>
        <taxon>Alphaproteobacteria</taxon>
        <taxon>Rhodobacterales</taxon>
        <taxon>Roseobacteraceae</taxon>
        <taxon>Sulfitobacter</taxon>
    </lineage>
</organism>
<comment type="caution">
    <text evidence="1">The sequence shown here is derived from an EMBL/GenBank/DDBJ whole genome shotgun (WGS) entry which is preliminary data.</text>
</comment>
<evidence type="ECO:0000313" key="1">
    <source>
        <dbReference type="EMBL" id="KEJ87689.1"/>
    </source>
</evidence>
<reference evidence="1 2" key="1">
    <citation type="submission" date="2014-01" db="EMBL/GenBank/DDBJ databases">
        <title>Sulfitobacter donghicola JCM 14565 Genome Sequencing.</title>
        <authorList>
            <person name="Lai Q."/>
            <person name="Hong Z."/>
        </authorList>
    </citation>
    <scope>NUCLEOTIDE SEQUENCE [LARGE SCALE GENOMIC DNA]</scope>
    <source>
        <strain evidence="1 2">JCM 14565</strain>
    </source>
</reference>
<keyword evidence="2" id="KW-1185">Reference proteome</keyword>
<dbReference type="Gene3D" id="3.90.580.10">
    <property type="entry name" value="Zinc finger, CHC2-type domain"/>
    <property type="match status" value="1"/>
</dbReference>
<dbReference type="SUPFAM" id="SSF57783">
    <property type="entry name" value="Zinc beta-ribbon"/>
    <property type="match status" value="1"/>
</dbReference>
<feature type="non-terminal residue" evidence="1">
    <location>
        <position position="1"/>
    </location>
</feature>
<dbReference type="InterPro" id="IPR036977">
    <property type="entry name" value="DNA_primase_Znf_CHC2"/>
</dbReference>
<dbReference type="Proteomes" id="UP000027734">
    <property type="component" value="Unassembled WGS sequence"/>
</dbReference>
<protein>
    <submittedName>
        <fullName evidence="1">Uncharacterized protein</fullName>
    </submittedName>
</protein>
<gene>
    <name evidence="1" type="ORF">DSW25_14655</name>
</gene>
<sequence length="91" mass="10001">VNDAALPMFESLCARWLPSGRLQSREWVACNPTRNDRRPGSFRINVDTGMWAEFAIPGVQGGDPISLRAYLEGLTQIEAARLLADELGVDA</sequence>
<name>A0A073ID79_9RHOB</name>
<evidence type="ECO:0000313" key="2">
    <source>
        <dbReference type="Proteomes" id="UP000027734"/>
    </source>
</evidence>
<dbReference type="eggNOG" id="COG5519">
    <property type="taxonomic scope" value="Bacteria"/>
</dbReference>
<dbReference type="AlphaFoldDB" id="A0A073ID79"/>
<dbReference type="EMBL" id="JAMC01000067">
    <property type="protein sequence ID" value="KEJ87689.1"/>
    <property type="molecule type" value="Genomic_DNA"/>
</dbReference>
<dbReference type="GO" id="GO:0006260">
    <property type="term" value="P:DNA replication"/>
    <property type="evidence" value="ECO:0007669"/>
    <property type="project" value="InterPro"/>
</dbReference>
<dbReference type="GO" id="GO:0008270">
    <property type="term" value="F:zinc ion binding"/>
    <property type="evidence" value="ECO:0007669"/>
    <property type="project" value="InterPro"/>
</dbReference>